<keyword evidence="2" id="KW-0732">Signal</keyword>
<keyword evidence="5" id="KW-1185">Reference proteome</keyword>
<protein>
    <submittedName>
        <fullName evidence="3 4">Uncharacterized protein</fullName>
    </submittedName>
</protein>
<dbReference type="EMBL" id="WVUK01000053">
    <property type="protein sequence ID" value="KAF7494410.1"/>
    <property type="molecule type" value="Genomic_DNA"/>
</dbReference>
<dbReference type="AlphaFoldDB" id="A0A834RCG9"/>
<evidence type="ECO:0000313" key="5">
    <source>
        <dbReference type="Proteomes" id="UP000070412"/>
    </source>
</evidence>
<reference evidence="4" key="3">
    <citation type="submission" date="2022-06" db="UniProtKB">
        <authorList>
            <consortium name="EnsemblMetazoa"/>
        </authorList>
    </citation>
    <scope>IDENTIFICATION</scope>
</reference>
<dbReference type="Proteomes" id="UP000070412">
    <property type="component" value="Unassembled WGS sequence"/>
</dbReference>
<dbReference type="EnsemblMetazoa" id="SSS_4158s_mrna">
    <property type="protein sequence ID" value="KAF7494410.1"/>
    <property type="gene ID" value="SSS_4158"/>
</dbReference>
<feature type="compositionally biased region" description="Basic and acidic residues" evidence="1">
    <location>
        <begin position="290"/>
        <end position="307"/>
    </location>
</feature>
<evidence type="ECO:0000313" key="3">
    <source>
        <dbReference type="EMBL" id="KAF7494410.1"/>
    </source>
</evidence>
<dbReference type="OrthoDB" id="6512156at2759"/>
<reference evidence="3" key="2">
    <citation type="submission" date="2020-01" db="EMBL/GenBank/DDBJ databases">
        <authorList>
            <person name="Korhonen P.K.K."/>
            <person name="Guangxu M.G."/>
            <person name="Wang T.W."/>
            <person name="Stroehlein A.J.S."/>
            <person name="Young N.D."/>
            <person name="Ang C.-S.A."/>
            <person name="Fernando D.W.F."/>
            <person name="Lu H.L."/>
            <person name="Taylor S.T."/>
            <person name="Ehtesham M.E.M."/>
            <person name="Najaraj S.H.N."/>
            <person name="Harsha G.H.G."/>
            <person name="Madugundu A.M."/>
            <person name="Renuse S.R."/>
            <person name="Holt D.H."/>
            <person name="Pandey A.P."/>
            <person name="Papenfuss A.P."/>
            <person name="Gasser R.B.G."/>
            <person name="Fischer K.F."/>
        </authorList>
    </citation>
    <scope>NUCLEOTIDE SEQUENCE</scope>
    <source>
        <strain evidence="3">SSS_KF_BRIS2020</strain>
    </source>
</reference>
<name>A0A834RCG9_SARSC</name>
<feature type="signal peptide" evidence="2">
    <location>
        <begin position="1"/>
        <end position="23"/>
    </location>
</feature>
<evidence type="ECO:0000256" key="2">
    <source>
        <dbReference type="SAM" id="SignalP"/>
    </source>
</evidence>
<feature type="chain" id="PRO_5038259329" evidence="2">
    <location>
        <begin position="24"/>
        <end position="354"/>
    </location>
</feature>
<evidence type="ECO:0000313" key="4">
    <source>
        <dbReference type="EnsemblMetazoa" id="KAF7494410.1"/>
    </source>
</evidence>
<proteinExistence type="predicted"/>
<evidence type="ECO:0000256" key="1">
    <source>
        <dbReference type="SAM" id="MobiDB-lite"/>
    </source>
</evidence>
<sequence length="354" mass="41148">MNHSIFIVILITILSQFIERIQSNSINQCKTQLDQCQTNFFDELKQYKFNDFETSYYQLCSSDGSYMRFVDCVRQIIENEPCIGQQLHRELCNKRGLKLSSYRYTWKANIVHDICYRTSELLDQGLNTPKWQCDLEHYEKTKKFNGPEVCEYWRSFRDCIAEKVQEHCGDMVANISDFMFHTHTSYFSKYTQCNLPGEPHTKCWLDLIESIPRMPHMEPIKTEPSLSTTTAEMVTEKPRIKSMPTTTLKTYFLANVADDEATRSKSIDETFQNDNDHDAFHSNLVREAKMNGDLGGDRDDQFHHNSDGDDDVGPPSHHLNQLPLENGSKCSTLINYSLMDLMIIITLLLSINYH</sequence>
<accession>A0A834RCG9</accession>
<gene>
    <name evidence="3" type="ORF">SSS_4158</name>
</gene>
<organism evidence="3">
    <name type="scientific">Sarcoptes scabiei</name>
    <name type="common">Itch mite</name>
    <name type="synonym">Acarus scabiei</name>
    <dbReference type="NCBI Taxonomy" id="52283"/>
    <lineage>
        <taxon>Eukaryota</taxon>
        <taxon>Metazoa</taxon>
        <taxon>Ecdysozoa</taxon>
        <taxon>Arthropoda</taxon>
        <taxon>Chelicerata</taxon>
        <taxon>Arachnida</taxon>
        <taxon>Acari</taxon>
        <taxon>Acariformes</taxon>
        <taxon>Sarcoptiformes</taxon>
        <taxon>Astigmata</taxon>
        <taxon>Psoroptidia</taxon>
        <taxon>Sarcoptoidea</taxon>
        <taxon>Sarcoptidae</taxon>
        <taxon>Sarcoptinae</taxon>
        <taxon>Sarcoptes</taxon>
    </lineage>
</organism>
<reference evidence="5" key="1">
    <citation type="journal article" date="2020" name="PLoS Negl. Trop. Dis.">
        <title>High-quality nuclear genome for Sarcoptes scabiei-A critical resource for a neglected parasite.</title>
        <authorList>
            <person name="Korhonen P.K."/>
            <person name="Gasser R.B."/>
            <person name="Ma G."/>
            <person name="Wang T."/>
            <person name="Stroehlein A.J."/>
            <person name="Young N.D."/>
            <person name="Ang C.S."/>
            <person name="Fernando D.D."/>
            <person name="Lu H.C."/>
            <person name="Taylor S."/>
            <person name="Reynolds S.L."/>
            <person name="Mofiz E."/>
            <person name="Najaraj S.H."/>
            <person name="Gowda H."/>
            <person name="Madugundu A."/>
            <person name="Renuse S."/>
            <person name="Holt D."/>
            <person name="Pandey A."/>
            <person name="Papenfuss A.T."/>
            <person name="Fischer K."/>
        </authorList>
    </citation>
    <scope>NUCLEOTIDE SEQUENCE [LARGE SCALE GENOMIC DNA]</scope>
</reference>
<feature type="region of interest" description="Disordered" evidence="1">
    <location>
        <begin position="290"/>
        <end position="324"/>
    </location>
</feature>